<accession>A0AAD5V2Y2</accession>
<reference evidence="2" key="1">
    <citation type="submission" date="2022-07" db="EMBL/GenBank/DDBJ databases">
        <title>Genome Sequence of Physisporinus lineatus.</title>
        <authorList>
            <person name="Buettner E."/>
        </authorList>
    </citation>
    <scope>NUCLEOTIDE SEQUENCE</scope>
    <source>
        <strain evidence="2">VT162</strain>
    </source>
</reference>
<feature type="region of interest" description="Disordered" evidence="1">
    <location>
        <begin position="289"/>
        <end position="311"/>
    </location>
</feature>
<feature type="region of interest" description="Disordered" evidence="1">
    <location>
        <begin position="481"/>
        <end position="504"/>
    </location>
</feature>
<protein>
    <submittedName>
        <fullName evidence="2">Uncharacterized protein</fullName>
    </submittedName>
</protein>
<feature type="region of interest" description="Disordered" evidence="1">
    <location>
        <begin position="344"/>
        <end position="385"/>
    </location>
</feature>
<feature type="compositionally biased region" description="Polar residues" evidence="1">
    <location>
        <begin position="347"/>
        <end position="385"/>
    </location>
</feature>
<evidence type="ECO:0000256" key="1">
    <source>
        <dbReference type="SAM" id="MobiDB-lite"/>
    </source>
</evidence>
<feature type="region of interest" description="Disordered" evidence="1">
    <location>
        <begin position="408"/>
        <end position="440"/>
    </location>
</feature>
<dbReference type="Proteomes" id="UP001212997">
    <property type="component" value="Unassembled WGS sequence"/>
</dbReference>
<gene>
    <name evidence="2" type="ORF">NLI96_g6398</name>
</gene>
<proteinExistence type="predicted"/>
<evidence type="ECO:0000313" key="2">
    <source>
        <dbReference type="EMBL" id="KAJ3483315.1"/>
    </source>
</evidence>
<feature type="compositionally biased region" description="Polar residues" evidence="1">
    <location>
        <begin position="411"/>
        <end position="437"/>
    </location>
</feature>
<evidence type="ECO:0000313" key="3">
    <source>
        <dbReference type="Proteomes" id="UP001212997"/>
    </source>
</evidence>
<name>A0AAD5V2Y2_9APHY</name>
<organism evidence="2 3">
    <name type="scientific">Meripilus lineatus</name>
    <dbReference type="NCBI Taxonomy" id="2056292"/>
    <lineage>
        <taxon>Eukaryota</taxon>
        <taxon>Fungi</taxon>
        <taxon>Dikarya</taxon>
        <taxon>Basidiomycota</taxon>
        <taxon>Agaricomycotina</taxon>
        <taxon>Agaricomycetes</taxon>
        <taxon>Polyporales</taxon>
        <taxon>Meripilaceae</taxon>
        <taxon>Meripilus</taxon>
    </lineage>
</organism>
<comment type="caution">
    <text evidence="2">The sequence shown here is derived from an EMBL/GenBank/DDBJ whole genome shotgun (WGS) entry which is preliminary data.</text>
</comment>
<keyword evidence="3" id="KW-1185">Reference proteome</keyword>
<sequence>MKSEQRQDATSGWKPVIWKVLNSDRVEATLKSDVMFAVAAVRVEKDNGRINIMSYCVVPPGQCTSYEAQGKPYGTWSAAHSCENNYNSIKAVNETKMRPMIAICTCSSSERDGDFEPKLKPIMVYEQIQQDSSIQIKCLFKLEAFAVDWHETPYKEAQIIDISRLERTRRLRPAVLGDTKKPWSLDLHKEPLSSWDVIMRLDGLAVMSRGPPDQKGSPTDYSPGPIGYLDLAMPDEAADARQQLVSRNQELRATLHEMKKENEDLRNQVDEMSQLRRQIEELRLQLRQERVHNEKSQRQIGPPRHLPVPPQLQHRSVSYETGIRNAHYVERGVGDVRELLDTRAEQKNPTLARTSHTPGGRSYQQESSQTRRPPPNASSSSVLNDDTGLFSQISSVFSSFWREDEHGGNRQVMSATGNQQNRSTWYEDNSGEETNIPQGVGGNGVGMALHLVDYSASPSRASFWGESGVNTNEVHGMKGFHNRPIGDSLPGTYPSRQYRRDTVV</sequence>
<dbReference type="EMBL" id="JANAWD010000233">
    <property type="protein sequence ID" value="KAJ3483315.1"/>
    <property type="molecule type" value="Genomic_DNA"/>
</dbReference>
<dbReference type="AlphaFoldDB" id="A0AAD5V2Y2"/>